<gene>
    <name evidence="3" type="ORF">SAMN05421663_10680</name>
</gene>
<dbReference type="AlphaFoldDB" id="A0A1G6RIL1"/>
<reference evidence="4" key="1">
    <citation type="submission" date="2016-10" db="EMBL/GenBank/DDBJ databases">
        <authorList>
            <person name="Varghese N."/>
            <person name="Submissions S."/>
        </authorList>
    </citation>
    <scope>NUCLEOTIDE SEQUENCE [LARGE SCALE GENOMIC DNA]</scope>
    <source>
        <strain evidence="4">DSM 21620</strain>
    </source>
</reference>
<dbReference type="PANTHER" id="PTHR43157:SF31">
    <property type="entry name" value="PHOSPHATIDYLINOSITOL-GLYCAN BIOSYNTHESIS CLASS F PROTEIN"/>
    <property type="match status" value="1"/>
</dbReference>
<dbReference type="Proteomes" id="UP000198666">
    <property type="component" value="Unassembled WGS sequence"/>
</dbReference>
<dbReference type="Pfam" id="PF00106">
    <property type="entry name" value="adh_short"/>
    <property type="match status" value="1"/>
</dbReference>
<dbReference type="SUPFAM" id="SSF51735">
    <property type="entry name" value="NAD(P)-binding Rossmann-fold domains"/>
    <property type="match status" value="1"/>
</dbReference>
<keyword evidence="4" id="KW-1185">Reference proteome</keyword>
<dbReference type="GO" id="GO:0016491">
    <property type="term" value="F:oxidoreductase activity"/>
    <property type="evidence" value="ECO:0007669"/>
    <property type="project" value="UniProtKB-KW"/>
</dbReference>
<evidence type="ECO:0000313" key="3">
    <source>
        <dbReference type="EMBL" id="SDD04398.1"/>
    </source>
</evidence>
<accession>A0A1G6RIL1</accession>
<dbReference type="PRINTS" id="PR00080">
    <property type="entry name" value="SDRFAMILY"/>
</dbReference>
<sequence>MFTMQKTVVITGANSGMGFATTVTLARRGHTVCMLCRSEERGLQALEEAKERSGSDNIHLYVCDLASFSSIHACAEVLRTQYPVIDILINNAGVVTTKKQYTADGLEMMMGVNHFGHFLLTNLLLKQIKAAIQGRIVVVSSGAYKIGKINLDDLGGTASFTPWQNYGHSKLANLLFTKELSLRLHHSNTTVNAVHPGAVSTSLGVDRQSGFGKKVHQLLRPFFQSPAEGADTALYLAESPDVQHVSGGYFYKRRIQEVKGQADNDELAKQLWAMSERKVGLTV</sequence>
<organism evidence="3 4">
    <name type="scientific">Terribacillus halophilus</name>
    <dbReference type="NCBI Taxonomy" id="361279"/>
    <lineage>
        <taxon>Bacteria</taxon>
        <taxon>Bacillati</taxon>
        <taxon>Bacillota</taxon>
        <taxon>Bacilli</taxon>
        <taxon>Bacillales</taxon>
        <taxon>Bacillaceae</taxon>
        <taxon>Terribacillus</taxon>
    </lineage>
</organism>
<keyword evidence="1" id="KW-0560">Oxidoreductase</keyword>
<dbReference type="InterPro" id="IPR002347">
    <property type="entry name" value="SDR_fam"/>
</dbReference>
<evidence type="ECO:0000256" key="2">
    <source>
        <dbReference type="RuleBase" id="RU000363"/>
    </source>
</evidence>
<dbReference type="CDD" id="cd05327">
    <property type="entry name" value="retinol-DH_like_SDR_c_like"/>
    <property type="match status" value="1"/>
</dbReference>
<evidence type="ECO:0000256" key="1">
    <source>
        <dbReference type="ARBA" id="ARBA00023002"/>
    </source>
</evidence>
<dbReference type="PANTHER" id="PTHR43157">
    <property type="entry name" value="PHOSPHATIDYLINOSITOL-GLYCAN BIOSYNTHESIS CLASS F PROTEIN-RELATED"/>
    <property type="match status" value="1"/>
</dbReference>
<name>A0A1G6RIL1_9BACI</name>
<dbReference type="PRINTS" id="PR00081">
    <property type="entry name" value="GDHRDH"/>
</dbReference>
<dbReference type="STRING" id="361279.SAMN05421663_10680"/>
<evidence type="ECO:0000313" key="4">
    <source>
        <dbReference type="Proteomes" id="UP000198666"/>
    </source>
</evidence>
<dbReference type="Gene3D" id="3.40.50.720">
    <property type="entry name" value="NAD(P)-binding Rossmann-like Domain"/>
    <property type="match status" value="1"/>
</dbReference>
<comment type="similarity">
    <text evidence="2">Belongs to the short-chain dehydrogenases/reductases (SDR) family.</text>
</comment>
<dbReference type="InterPro" id="IPR036291">
    <property type="entry name" value="NAD(P)-bd_dom_sf"/>
</dbReference>
<dbReference type="EMBL" id="FMZB01000006">
    <property type="protein sequence ID" value="SDD04398.1"/>
    <property type="molecule type" value="Genomic_DNA"/>
</dbReference>
<proteinExistence type="inferred from homology"/>
<protein>
    <submittedName>
        <fullName evidence="3">NAD(P)-dependent dehydrogenase, short-chain alcohol dehydrogenase family</fullName>
    </submittedName>
</protein>